<proteinExistence type="predicted"/>
<feature type="transmembrane region" description="Helical" evidence="1">
    <location>
        <begin position="98"/>
        <end position="116"/>
    </location>
</feature>
<dbReference type="PANTHER" id="PTHR34821">
    <property type="entry name" value="INNER MEMBRANE PROTEIN YDCZ"/>
    <property type="match status" value="1"/>
</dbReference>
<dbReference type="InterPro" id="IPR006750">
    <property type="entry name" value="YdcZ"/>
</dbReference>
<keyword evidence="1" id="KW-1133">Transmembrane helix</keyword>
<feature type="transmembrane region" description="Helical" evidence="1">
    <location>
        <begin position="123"/>
        <end position="143"/>
    </location>
</feature>
<evidence type="ECO:0000313" key="2">
    <source>
        <dbReference type="EMBL" id="WXB18150.1"/>
    </source>
</evidence>
<feature type="transmembrane region" description="Helical" evidence="1">
    <location>
        <begin position="70"/>
        <end position="92"/>
    </location>
</feature>
<evidence type="ECO:0000313" key="3">
    <source>
        <dbReference type="Proteomes" id="UP001370348"/>
    </source>
</evidence>
<dbReference type="PANTHER" id="PTHR34821:SF2">
    <property type="entry name" value="INNER MEMBRANE PROTEIN YDCZ"/>
    <property type="match status" value="1"/>
</dbReference>
<dbReference type="RefSeq" id="WP_394827792.1">
    <property type="nucleotide sequence ID" value="NZ_CP089984.1"/>
</dbReference>
<reference evidence="2 3" key="1">
    <citation type="submission" date="2021-12" db="EMBL/GenBank/DDBJ databases">
        <title>Discovery of the Pendulisporaceae a myxobacterial family with distinct sporulation behavior and unique specialized metabolism.</title>
        <authorList>
            <person name="Garcia R."/>
            <person name="Popoff A."/>
            <person name="Bader C.D."/>
            <person name="Loehr J."/>
            <person name="Walesch S."/>
            <person name="Walt C."/>
            <person name="Boldt J."/>
            <person name="Bunk B."/>
            <person name="Haeckl F.J.F.P.J."/>
            <person name="Gunesch A.P."/>
            <person name="Birkelbach J."/>
            <person name="Nuebel U."/>
            <person name="Pietschmann T."/>
            <person name="Bach T."/>
            <person name="Mueller R."/>
        </authorList>
    </citation>
    <scope>NUCLEOTIDE SEQUENCE [LARGE SCALE GENOMIC DNA]</scope>
    <source>
        <strain evidence="2 3">MSr11954</strain>
    </source>
</reference>
<accession>A0ABZ2M6R4</accession>
<protein>
    <submittedName>
        <fullName evidence="2">DMT family transporter</fullName>
    </submittedName>
</protein>
<organism evidence="2 3">
    <name type="scientific">Pendulispora albinea</name>
    <dbReference type="NCBI Taxonomy" id="2741071"/>
    <lineage>
        <taxon>Bacteria</taxon>
        <taxon>Pseudomonadati</taxon>
        <taxon>Myxococcota</taxon>
        <taxon>Myxococcia</taxon>
        <taxon>Myxococcales</taxon>
        <taxon>Sorangiineae</taxon>
        <taxon>Pendulisporaceae</taxon>
        <taxon>Pendulispora</taxon>
    </lineage>
</organism>
<keyword evidence="1" id="KW-0472">Membrane</keyword>
<keyword evidence="3" id="KW-1185">Reference proteome</keyword>
<keyword evidence="1" id="KW-0812">Transmembrane</keyword>
<dbReference type="EMBL" id="CP089984">
    <property type="protein sequence ID" value="WXB18150.1"/>
    <property type="molecule type" value="Genomic_DNA"/>
</dbReference>
<evidence type="ECO:0000256" key="1">
    <source>
        <dbReference type="SAM" id="Phobius"/>
    </source>
</evidence>
<feature type="transmembrane region" description="Helical" evidence="1">
    <location>
        <begin position="36"/>
        <end position="58"/>
    </location>
</feature>
<dbReference type="Proteomes" id="UP001370348">
    <property type="component" value="Chromosome"/>
</dbReference>
<name>A0ABZ2M6R4_9BACT</name>
<dbReference type="Pfam" id="PF04657">
    <property type="entry name" value="DMT_YdcZ"/>
    <property type="match status" value="1"/>
</dbReference>
<gene>
    <name evidence="2" type="ORF">LZC94_12920</name>
</gene>
<sequence length="152" mass="15463">MMGYAFLAILNGVIIGTSRALNGQLSIELGPFKASFWNHAIGFAFLTIILFAMGGPVFEGASGGSWAVSGAPGFTYLGGLFGALFVAVNSYVLPRIGAIKTVLLVISGQMITGVLIDAKGGAGLSTLAQLAGVALILLGVYLAKRSSAPPSK</sequence>